<dbReference type="PANTHER" id="PTHR24067">
    <property type="entry name" value="UBIQUITIN-CONJUGATING ENZYME E2"/>
    <property type="match status" value="1"/>
</dbReference>
<gene>
    <name evidence="9" type="ORF">KVV02_002383</name>
</gene>
<dbReference type="GO" id="GO:0005524">
    <property type="term" value="F:ATP binding"/>
    <property type="evidence" value="ECO:0007669"/>
    <property type="project" value="UniProtKB-KW"/>
</dbReference>
<feature type="region of interest" description="Disordered" evidence="7">
    <location>
        <begin position="233"/>
        <end position="265"/>
    </location>
</feature>
<dbReference type="PROSITE" id="PS00183">
    <property type="entry name" value="UBC_1"/>
    <property type="match status" value="1"/>
</dbReference>
<evidence type="ECO:0000256" key="7">
    <source>
        <dbReference type="SAM" id="MobiDB-lite"/>
    </source>
</evidence>
<evidence type="ECO:0000256" key="6">
    <source>
        <dbReference type="PROSITE-ProRule" id="PRU10133"/>
    </source>
</evidence>
<evidence type="ECO:0000256" key="2">
    <source>
        <dbReference type="ARBA" id="ARBA00022679"/>
    </source>
</evidence>
<reference evidence="9" key="1">
    <citation type="submission" date="2021-07" db="EMBL/GenBank/DDBJ databases">
        <title>Draft genome of Mortierella alpina, strain LL118, isolated from an aspen leaf litter sample.</title>
        <authorList>
            <person name="Yang S."/>
            <person name="Vinatzer B.A."/>
        </authorList>
    </citation>
    <scope>NUCLEOTIDE SEQUENCE</scope>
    <source>
        <strain evidence="9">LL118</strain>
    </source>
</reference>
<comment type="caution">
    <text evidence="9">The sequence shown here is derived from an EMBL/GenBank/DDBJ whole genome shotgun (WGS) entry which is preliminary data.</text>
</comment>
<feature type="compositionally biased region" description="Basic and acidic residues" evidence="7">
    <location>
        <begin position="408"/>
        <end position="432"/>
    </location>
</feature>
<name>A0A9P8A2B8_MORAP</name>
<keyword evidence="2" id="KW-0808">Transferase</keyword>
<feature type="compositionally biased region" description="Low complexity" evidence="7">
    <location>
        <begin position="480"/>
        <end position="489"/>
    </location>
</feature>
<dbReference type="SUPFAM" id="SSF54495">
    <property type="entry name" value="UBC-like"/>
    <property type="match status" value="1"/>
</dbReference>
<feature type="compositionally biased region" description="Polar residues" evidence="7">
    <location>
        <begin position="247"/>
        <end position="258"/>
    </location>
</feature>
<feature type="domain" description="UBC core" evidence="8">
    <location>
        <begin position="8"/>
        <end position="158"/>
    </location>
</feature>
<keyword evidence="4" id="KW-0833">Ubl conjugation pathway</keyword>
<proteinExistence type="predicted"/>
<evidence type="ECO:0000259" key="8">
    <source>
        <dbReference type="PROSITE" id="PS50127"/>
    </source>
</evidence>
<accession>A0A9P8A2B8</accession>
<dbReference type="SMART" id="SM00212">
    <property type="entry name" value="UBCc"/>
    <property type="match status" value="1"/>
</dbReference>
<dbReference type="Gene3D" id="3.10.110.10">
    <property type="entry name" value="Ubiquitin Conjugating Enzyme"/>
    <property type="match status" value="1"/>
</dbReference>
<keyword evidence="5" id="KW-0067">ATP-binding</keyword>
<dbReference type="EC" id="2.3.2.23" evidence="1"/>
<dbReference type="Proteomes" id="UP000717515">
    <property type="component" value="Unassembled WGS sequence"/>
</dbReference>
<feature type="compositionally biased region" description="Polar residues" evidence="7">
    <location>
        <begin position="336"/>
        <end position="360"/>
    </location>
</feature>
<feature type="region of interest" description="Disordered" evidence="7">
    <location>
        <begin position="284"/>
        <end position="524"/>
    </location>
</feature>
<evidence type="ECO:0000256" key="5">
    <source>
        <dbReference type="ARBA" id="ARBA00022840"/>
    </source>
</evidence>
<dbReference type="PROSITE" id="PS50127">
    <property type="entry name" value="UBC_2"/>
    <property type="match status" value="1"/>
</dbReference>
<feature type="compositionally biased region" description="Low complexity" evidence="7">
    <location>
        <begin position="305"/>
        <end position="324"/>
    </location>
</feature>
<feature type="active site" description="Glycyl thioester intermediate" evidence="6">
    <location>
        <position position="92"/>
    </location>
</feature>
<evidence type="ECO:0000256" key="1">
    <source>
        <dbReference type="ARBA" id="ARBA00012486"/>
    </source>
</evidence>
<dbReference type="AlphaFoldDB" id="A0A9P8A2B8"/>
<evidence type="ECO:0000256" key="3">
    <source>
        <dbReference type="ARBA" id="ARBA00022741"/>
    </source>
</evidence>
<protein>
    <recommendedName>
        <fullName evidence="1">E2 ubiquitin-conjugating enzyme</fullName>
        <ecNumber evidence="1">2.3.2.23</ecNumber>
    </recommendedName>
</protein>
<dbReference type="GO" id="GO:0061631">
    <property type="term" value="F:ubiquitin conjugating enzyme activity"/>
    <property type="evidence" value="ECO:0007669"/>
    <property type="project" value="UniProtKB-EC"/>
</dbReference>
<evidence type="ECO:0000313" key="9">
    <source>
        <dbReference type="EMBL" id="KAG9322654.1"/>
    </source>
</evidence>
<dbReference type="EMBL" id="JAIFTL010000136">
    <property type="protein sequence ID" value="KAG9322654.1"/>
    <property type="molecule type" value="Genomic_DNA"/>
</dbReference>
<evidence type="ECO:0000256" key="4">
    <source>
        <dbReference type="ARBA" id="ARBA00022786"/>
    </source>
</evidence>
<dbReference type="CDD" id="cd23805">
    <property type="entry name" value="UBCc_UBE2T"/>
    <property type="match status" value="1"/>
</dbReference>
<sequence>MEAAIDKRILLRMRKELKDLETSPPLGVVCYPLNDNIVHLQAEISGPEDTPYSTGTFKIDILIPDRYPFEPPRCQFQTRVYHPNIDEQGRICLDILKSPPKGSWGPAISISTMLISLRLLLATPNPDDPLLVEVANEFKENRDLFMLKAKQYTERYATGYEDNPGGEDGVEASDPRMAIEQPHFQTQKKSLESSLHPSAEDTVAATDLSITHEDCRHDHPSKDDAAVAADSIISRGKQKRSPHSVEDTNTITDSQLSKGSCKREIRSAPTQVCIEIEVPRKIQHSKGMLRSKPAPPLAAPGTDMPSTVESETTPRSVSVSVTSSGALSSRPEEINRTSPASDPSEQTTCEAPTATPSSKPSCDEKPNKAPSPPFPSHLEPPRTRHGSDADLDQPLVISRHFNSSSTLTEHESQKRQGRWKDEDQGPEKDKHAGKGKRRALCSIDLLDPGTQEAADTDENAGAGSMSFYNQRDGGLHNRSAGATTQMAKAAAERNSSTAADNSMAPLTIARKRNLLKKHRTTRPL</sequence>
<evidence type="ECO:0000313" key="10">
    <source>
        <dbReference type="Proteomes" id="UP000717515"/>
    </source>
</evidence>
<dbReference type="Pfam" id="PF00179">
    <property type="entry name" value="UQ_con"/>
    <property type="match status" value="1"/>
</dbReference>
<keyword evidence="3" id="KW-0547">Nucleotide-binding</keyword>
<dbReference type="InterPro" id="IPR016135">
    <property type="entry name" value="UBQ-conjugating_enzyme/RWD"/>
</dbReference>
<feature type="compositionally biased region" description="Basic and acidic residues" evidence="7">
    <location>
        <begin position="379"/>
        <end position="388"/>
    </location>
</feature>
<dbReference type="InterPro" id="IPR050113">
    <property type="entry name" value="Ub_conjugating_enzyme"/>
</dbReference>
<organism evidence="9 10">
    <name type="scientific">Mortierella alpina</name>
    <name type="common">Oleaginous fungus</name>
    <name type="synonym">Mortierella renispora</name>
    <dbReference type="NCBI Taxonomy" id="64518"/>
    <lineage>
        <taxon>Eukaryota</taxon>
        <taxon>Fungi</taxon>
        <taxon>Fungi incertae sedis</taxon>
        <taxon>Mucoromycota</taxon>
        <taxon>Mortierellomycotina</taxon>
        <taxon>Mortierellomycetes</taxon>
        <taxon>Mortierellales</taxon>
        <taxon>Mortierellaceae</taxon>
        <taxon>Mortierella</taxon>
    </lineage>
</organism>
<dbReference type="InterPro" id="IPR023313">
    <property type="entry name" value="UBQ-conjugating_AS"/>
</dbReference>
<dbReference type="FunFam" id="3.10.110.10:FF:000041">
    <property type="entry name" value="Ubiquitin-conjugating enzyme E2 T"/>
    <property type="match status" value="1"/>
</dbReference>
<dbReference type="InterPro" id="IPR000608">
    <property type="entry name" value="UBC"/>
</dbReference>
<feature type="compositionally biased region" description="Basic residues" evidence="7">
    <location>
        <begin position="509"/>
        <end position="524"/>
    </location>
</feature>